<dbReference type="EMBL" id="BGPR01016033">
    <property type="protein sequence ID" value="GBN71583.1"/>
    <property type="molecule type" value="Genomic_DNA"/>
</dbReference>
<proteinExistence type="predicted"/>
<dbReference type="Proteomes" id="UP000499080">
    <property type="component" value="Unassembled WGS sequence"/>
</dbReference>
<comment type="caution">
    <text evidence="1">The sequence shown here is derived from an EMBL/GenBank/DDBJ whole genome shotgun (WGS) entry which is preliminary data.</text>
</comment>
<evidence type="ECO:0000313" key="2">
    <source>
        <dbReference type="Proteomes" id="UP000499080"/>
    </source>
</evidence>
<gene>
    <name evidence="1" type="ORF">AVEN_108707_1</name>
</gene>
<dbReference type="PANTHER" id="PTHR46409:SF1">
    <property type="entry name" value="HTH PSQ-TYPE DOMAIN-CONTAINING PROTEIN"/>
    <property type="match status" value="1"/>
</dbReference>
<accession>A0A4Y2R798</accession>
<evidence type="ECO:0000313" key="1">
    <source>
        <dbReference type="EMBL" id="GBN71583.1"/>
    </source>
</evidence>
<dbReference type="AlphaFoldDB" id="A0A4Y2R798"/>
<sequence length="146" mass="16536">MLTARVTNLRTQLPSGPISLALIIRRAARVQIWHLSSVNIAKSMFLEPQRNCVRKFVIPAVNFGAADCVDLIDLQACNVTPPGVLIHINSHEVLKMTQDDVPMDGWDFIKFPSHTQTVERIVILVTEASRKKELDRRTEMDLLELH</sequence>
<protein>
    <submittedName>
        <fullName evidence="1">Uncharacterized protein</fullName>
    </submittedName>
</protein>
<reference evidence="1 2" key="1">
    <citation type="journal article" date="2019" name="Sci. Rep.">
        <title>Orb-weaving spider Araneus ventricosus genome elucidates the spidroin gene catalogue.</title>
        <authorList>
            <person name="Kono N."/>
            <person name="Nakamura H."/>
            <person name="Ohtoshi R."/>
            <person name="Moran D.A.P."/>
            <person name="Shinohara A."/>
            <person name="Yoshida Y."/>
            <person name="Fujiwara M."/>
            <person name="Mori M."/>
            <person name="Tomita M."/>
            <person name="Arakawa K."/>
        </authorList>
    </citation>
    <scope>NUCLEOTIDE SEQUENCE [LARGE SCALE GENOMIC DNA]</scope>
</reference>
<keyword evidence="2" id="KW-1185">Reference proteome</keyword>
<name>A0A4Y2R798_ARAVE</name>
<organism evidence="1 2">
    <name type="scientific">Araneus ventricosus</name>
    <name type="common">Orbweaver spider</name>
    <name type="synonym">Epeira ventricosa</name>
    <dbReference type="NCBI Taxonomy" id="182803"/>
    <lineage>
        <taxon>Eukaryota</taxon>
        <taxon>Metazoa</taxon>
        <taxon>Ecdysozoa</taxon>
        <taxon>Arthropoda</taxon>
        <taxon>Chelicerata</taxon>
        <taxon>Arachnida</taxon>
        <taxon>Araneae</taxon>
        <taxon>Araneomorphae</taxon>
        <taxon>Entelegynae</taxon>
        <taxon>Araneoidea</taxon>
        <taxon>Araneidae</taxon>
        <taxon>Araneus</taxon>
    </lineage>
</organism>
<dbReference type="PANTHER" id="PTHR46409">
    <property type="entry name" value="HTH PSQ-TYPE DOMAIN-CONTAINING PROTEIN"/>
    <property type="match status" value="1"/>
</dbReference>